<keyword evidence="8" id="KW-0472">Membrane</keyword>
<dbReference type="Gene3D" id="2.60.40.10">
    <property type="entry name" value="Immunoglobulins"/>
    <property type="match status" value="1"/>
</dbReference>
<dbReference type="EMBL" id="CP064030">
    <property type="protein sequence ID" value="QRN53078.1"/>
    <property type="molecule type" value="Genomic_DNA"/>
</dbReference>
<evidence type="ECO:0000256" key="6">
    <source>
        <dbReference type="ARBA" id="ARBA00022989"/>
    </source>
</evidence>
<comment type="similarity">
    <text evidence="2">Belongs to the sulfotransferase 3 family.</text>
</comment>
<protein>
    <submittedName>
        <fullName evidence="11">Wzt carbohydrate-binding domain-containing protein</fullName>
    </submittedName>
</protein>
<dbReference type="InterPro" id="IPR027417">
    <property type="entry name" value="P-loop_NTPase"/>
</dbReference>
<evidence type="ECO:0000259" key="10">
    <source>
        <dbReference type="Pfam" id="PF14524"/>
    </source>
</evidence>
<comment type="subcellular location">
    <subcellularLocation>
        <location evidence="1">Golgi apparatus membrane</location>
        <topology evidence="1">Single-pass type II membrane protein</topology>
    </subcellularLocation>
</comment>
<dbReference type="InterPro" id="IPR005331">
    <property type="entry name" value="Sulfotransferase"/>
</dbReference>
<dbReference type="InterPro" id="IPR029439">
    <property type="entry name" value="Wzt_C"/>
</dbReference>
<name>A0ABX7GRM3_9GAMM</name>
<dbReference type="Gene3D" id="3.40.50.300">
    <property type="entry name" value="P-loop containing nucleotide triphosphate hydrolases"/>
    <property type="match status" value="1"/>
</dbReference>
<organism evidence="11 12">
    <name type="scientific">Dyella caseinilytica</name>
    <dbReference type="NCBI Taxonomy" id="1849581"/>
    <lineage>
        <taxon>Bacteria</taxon>
        <taxon>Pseudomonadati</taxon>
        <taxon>Pseudomonadota</taxon>
        <taxon>Gammaproteobacteria</taxon>
        <taxon>Lysobacterales</taxon>
        <taxon>Rhodanobacteraceae</taxon>
        <taxon>Dyella</taxon>
    </lineage>
</organism>
<keyword evidence="7" id="KW-0333">Golgi apparatus</keyword>
<feature type="domain" description="Wzt C-terminal" evidence="10">
    <location>
        <begin position="261"/>
        <end position="384"/>
    </location>
</feature>
<evidence type="ECO:0000313" key="11">
    <source>
        <dbReference type="EMBL" id="QRN53078.1"/>
    </source>
</evidence>
<evidence type="ECO:0000256" key="1">
    <source>
        <dbReference type="ARBA" id="ARBA00004323"/>
    </source>
</evidence>
<evidence type="ECO:0000256" key="4">
    <source>
        <dbReference type="ARBA" id="ARBA00022692"/>
    </source>
</evidence>
<dbReference type="RefSeq" id="WP_188800310.1">
    <property type="nucleotide sequence ID" value="NZ_BMIZ01000002.1"/>
</dbReference>
<dbReference type="PANTHER" id="PTHR12129:SF15">
    <property type="entry name" value="URONYL 2-SULFOTRANSFERASE"/>
    <property type="match status" value="1"/>
</dbReference>
<keyword evidence="3" id="KW-0808">Transferase</keyword>
<keyword evidence="5" id="KW-0735">Signal-anchor</keyword>
<dbReference type="Gene3D" id="2.70.50.60">
    <property type="entry name" value="abc- transporter (atp binding component) like domain"/>
    <property type="match status" value="1"/>
</dbReference>
<evidence type="ECO:0000256" key="2">
    <source>
        <dbReference type="ARBA" id="ARBA00010569"/>
    </source>
</evidence>
<dbReference type="CDD" id="cd10147">
    <property type="entry name" value="Wzt_C-like"/>
    <property type="match status" value="1"/>
</dbReference>
<evidence type="ECO:0000256" key="7">
    <source>
        <dbReference type="ARBA" id="ARBA00023034"/>
    </source>
</evidence>
<evidence type="ECO:0000256" key="9">
    <source>
        <dbReference type="ARBA" id="ARBA00023180"/>
    </source>
</evidence>
<evidence type="ECO:0000313" key="12">
    <source>
        <dbReference type="Proteomes" id="UP000663181"/>
    </source>
</evidence>
<keyword evidence="6" id="KW-1133">Transmembrane helix</keyword>
<dbReference type="Proteomes" id="UP000663181">
    <property type="component" value="Chromosome"/>
</dbReference>
<keyword evidence="12" id="KW-1185">Reference proteome</keyword>
<accession>A0ABX7GRM3</accession>
<dbReference type="InterPro" id="IPR013783">
    <property type="entry name" value="Ig-like_fold"/>
</dbReference>
<dbReference type="PANTHER" id="PTHR12129">
    <property type="entry name" value="HEPARAN SULFATE 2-O-SULFOTRANSFERASE"/>
    <property type="match status" value="1"/>
</dbReference>
<reference evidence="11 12" key="1">
    <citation type="submission" date="2020-10" db="EMBL/GenBank/DDBJ databases">
        <title>Phylogeny of dyella-like bacteria.</title>
        <authorList>
            <person name="Fu J."/>
        </authorList>
    </citation>
    <scope>NUCLEOTIDE SEQUENCE [LARGE SCALE GENOMIC DNA]</scope>
    <source>
        <strain evidence="11 12">DHOB09</strain>
    </source>
</reference>
<evidence type="ECO:0000256" key="8">
    <source>
        <dbReference type="ARBA" id="ARBA00023136"/>
    </source>
</evidence>
<sequence length="553" mass="61807">MQKLLHFHLPKTGGTTIRHHLVNQLGEGKVTPALAGMRLADALVEWDQMSAISGHFSPRHGDKLPLDRYSFTVLRDPMDRFLSEFYFSKIDNSSRPLDRRTHALDLDSYLDSLTDRERQEFPMQLEMLYPLGTNSQCTLTQNDKLSAALNTLELFSSIAVQDELEDFTCMLDANFHWPCKPTPRVNVTSYRLNLDDLSTSQRKRLTLLLETEMELYQRAREIFKKQRRRLLSQARSKPDTNPALEAIASAPDQTITPPKNFGDLRCVIKKVRVSGPISGDERVMIGEQISISVEFEAKVPVASLNIGIAIKDDRGVLIFGTNSMLLGEVFSLTPGVYIATYRMLNRMPIGKYHLDTALVPTESHYDGCYNWIEQAASFDVYDIALTTFEGKILMDAQVELAPASDSSSCASAPYITANRAIRARARLNQPLTDFNSKIVAMCSPESVQSGSEVLLPVRLKNKSKLTWPAFGLQPVVLSYRWCTTDGAILIADGLRTQLPSDVEPGQSVVIALHVKAPDVKGRLVLKASLIQESVAWFVDRQPSNALAFELTIT</sequence>
<proteinExistence type="inferred from homology"/>
<evidence type="ECO:0000256" key="5">
    <source>
        <dbReference type="ARBA" id="ARBA00022968"/>
    </source>
</evidence>
<keyword evidence="4" id="KW-0812">Transmembrane</keyword>
<evidence type="ECO:0000256" key="3">
    <source>
        <dbReference type="ARBA" id="ARBA00022679"/>
    </source>
</evidence>
<keyword evidence="9" id="KW-0325">Glycoprotein</keyword>
<dbReference type="Pfam" id="PF03567">
    <property type="entry name" value="Sulfotransfer_2"/>
    <property type="match status" value="1"/>
</dbReference>
<dbReference type="InterPro" id="IPR007734">
    <property type="entry name" value="Heparan_SO4_2-O-STrfase"/>
</dbReference>
<dbReference type="SUPFAM" id="SSF52540">
    <property type="entry name" value="P-loop containing nucleoside triphosphate hydrolases"/>
    <property type="match status" value="1"/>
</dbReference>
<gene>
    <name evidence="11" type="ORF">ISN74_16790</name>
</gene>
<dbReference type="Pfam" id="PF14524">
    <property type="entry name" value="Wzt_C"/>
    <property type="match status" value="1"/>
</dbReference>